<comment type="caution">
    <text evidence="2">The sequence shown here is derived from an EMBL/GenBank/DDBJ whole genome shotgun (WGS) entry which is preliminary data.</text>
</comment>
<organism evidence="2 3">
    <name type="scientific">Acidipila rosea</name>
    <dbReference type="NCBI Taxonomy" id="768535"/>
    <lineage>
        <taxon>Bacteria</taxon>
        <taxon>Pseudomonadati</taxon>
        <taxon>Acidobacteriota</taxon>
        <taxon>Terriglobia</taxon>
        <taxon>Terriglobales</taxon>
        <taxon>Acidobacteriaceae</taxon>
        <taxon>Acidipila</taxon>
    </lineage>
</organism>
<dbReference type="AlphaFoldDB" id="A0A4V2PVS2"/>
<dbReference type="RefSeq" id="WP_165876603.1">
    <property type="nucleotide sequence ID" value="NZ_SMGK01000001.1"/>
</dbReference>
<dbReference type="CDD" id="cd19531">
    <property type="entry name" value="LCL_NRPS-like"/>
    <property type="match status" value="1"/>
</dbReference>
<dbReference type="Proteomes" id="UP000295210">
    <property type="component" value="Unassembled WGS sequence"/>
</dbReference>
<dbReference type="PANTHER" id="PTHR45398">
    <property type="match status" value="1"/>
</dbReference>
<proteinExistence type="predicted"/>
<evidence type="ECO:0000313" key="2">
    <source>
        <dbReference type="EMBL" id="TCK75521.1"/>
    </source>
</evidence>
<reference evidence="2 3" key="1">
    <citation type="submission" date="2019-03" db="EMBL/GenBank/DDBJ databases">
        <title>Genomic Encyclopedia of Type Strains, Phase IV (KMG-IV): sequencing the most valuable type-strain genomes for metagenomic binning, comparative biology and taxonomic classification.</title>
        <authorList>
            <person name="Goeker M."/>
        </authorList>
    </citation>
    <scope>NUCLEOTIDE SEQUENCE [LARGE SCALE GENOMIC DNA]</scope>
    <source>
        <strain evidence="2 3">DSM 103428</strain>
    </source>
</reference>
<dbReference type="EMBL" id="SMGK01000001">
    <property type="protein sequence ID" value="TCK75521.1"/>
    <property type="molecule type" value="Genomic_DNA"/>
</dbReference>
<evidence type="ECO:0000313" key="3">
    <source>
        <dbReference type="Proteomes" id="UP000295210"/>
    </source>
</evidence>
<protein>
    <submittedName>
        <fullName evidence="2">Condensation domain-containing protein</fullName>
    </submittedName>
</protein>
<dbReference type="PANTHER" id="PTHR45398:SF1">
    <property type="entry name" value="ENZYME, PUTATIVE (JCVI)-RELATED"/>
    <property type="match status" value="1"/>
</dbReference>
<dbReference type="Gene3D" id="3.30.559.30">
    <property type="entry name" value="Nonribosomal peptide synthetase, condensation domain"/>
    <property type="match status" value="1"/>
</dbReference>
<dbReference type="InterPro" id="IPR001242">
    <property type="entry name" value="Condensation_dom"/>
</dbReference>
<dbReference type="InterPro" id="IPR023213">
    <property type="entry name" value="CAT-like_dom_sf"/>
</dbReference>
<keyword evidence="3" id="KW-1185">Reference proteome</keyword>
<evidence type="ECO:0000259" key="1">
    <source>
        <dbReference type="Pfam" id="PF00668"/>
    </source>
</evidence>
<feature type="domain" description="Condensation" evidence="1">
    <location>
        <begin position="21"/>
        <end position="443"/>
    </location>
</feature>
<dbReference type="Gene3D" id="3.30.559.10">
    <property type="entry name" value="Chloramphenicol acetyltransferase-like domain"/>
    <property type="match status" value="1"/>
</dbReference>
<dbReference type="SUPFAM" id="SSF52777">
    <property type="entry name" value="CoA-dependent acyltransferases"/>
    <property type="match status" value="2"/>
</dbReference>
<accession>A0A4V2PVS2</accession>
<name>A0A4V2PVS2_9BACT</name>
<dbReference type="GO" id="GO:0003824">
    <property type="term" value="F:catalytic activity"/>
    <property type="evidence" value="ECO:0007669"/>
    <property type="project" value="InterPro"/>
</dbReference>
<sequence>MKNIETELQSSEFGEVSFRFPATHTQQAFWYLDRLERGNPAWNIAVRFELKGNLDPHRLEAAINVVVNRHESLRTTFDLNNGEPVQAVHDSAIIPLPVDDISSLPEQHRDVIEEELTIAEGEQRFDLAVGPLIRARLLKLEEARHTLLITVHHIIADGWSIGILSDEITTCYQNTESLHELPLQFADYAIWHRDYVESETAGSINYWRQQLAELPLCEITPDLPRSTVKANNGYILSTLLPEQLITSISKIALDNQTTLYVAILSALKLLIARYNGQQDICIGTQFAGRNRTEFERIIGVFVNTAILRTELSPRMTFTQLLTAVSHTFEGALQHAEVPYANVIASLHSKFDRSRHTGYSINFIYQRDFVQPREFDGITMTPLPSKSPGAIYDLNFFMVRRASGWRLSCEYDSQLYLPTTITTILDQLQSILSQVIENPCRLLNEFCFDRQ</sequence>
<dbReference type="Pfam" id="PF00668">
    <property type="entry name" value="Condensation"/>
    <property type="match status" value="1"/>
</dbReference>
<gene>
    <name evidence="2" type="ORF">C7378_0505</name>
</gene>